<dbReference type="SMART" id="SM00100">
    <property type="entry name" value="cNMP"/>
    <property type="match status" value="2"/>
</dbReference>
<evidence type="ECO:0000256" key="13">
    <source>
        <dbReference type="SAM" id="Coils"/>
    </source>
</evidence>
<dbReference type="Gene3D" id="2.60.120.10">
    <property type="entry name" value="Jelly Rolls"/>
    <property type="match status" value="2"/>
</dbReference>
<dbReference type="SMART" id="SM00220">
    <property type="entry name" value="S_TKc"/>
    <property type="match status" value="1"/>
</dbReference>
<keyword evidence="19" id="KW-1185">Reference proteome</keyword>
<dbReference type="GO" id="GO:0030553">
    <property type="term" value="F:cGMP binding"/>
    <property type="evidence" value="ECO:0007669"/>
    <property type="project" value="UniProtKB-KW"/>
</dbReference>
<dbReference type="InterPro" id="IPR000961">
    <property type="entry name" value="AGC-kinase_C"/>
</dbReference>
<keyword evidence="7 18" id="KW-0418">Kinase</keyword>
<dbReference type="GO" id="GO:0005524">
    <property type="term" value="F:ATP binding"/>
    <property type="evidence" value="ECO:0007669"/>
    <property type="project" value="UniProtKB-UniRule"/>
</dbReference>
<dbReference type="SUPFAM" id="SSF51206">
    <property type="entry name" value="cAMP-binding domain-like"/>
    <property type="match status" value="2"/>
</dbReference>
<dbReference type="SUPFAM" id="SSF56112">
    <property type="entry name" value="Protein kinase-like (PK-like)"/>
    <property type="match status" value="1"/>
</dbReference>
<evidence type="ECO:0000259" key="16">
    <source>
        <dbReference type="PROSITE" id="PS50042"/>
    </source>
</evidence>
<dbReference type="FunFam" id="1.10.510.10:FF:000096">
    <property type="entry name" value="cGMP-dependent protein kinase"/>
    <property type="match status" value="1"/>
</dbReference>
<dbReference type="InterPro" id="IPR014710">
    <property type="entry name" value="RmlC-like_jellyroll"/>
</dbReference>
<dbReference type="CDD" id="cd00038">
    <property type="entry name" value="CAP_ED"/>
    <property type="match status" value="2"/>
</dbReference>
<dbReference type="PROSITE" id="PS51285">
    <property type="entry name" value="AGC_KINASE_CTER"/>
    <property type="match status" value="1"/>
</dbReference>
<organism evidence="18 19">
    <name type="scientific">Melipona quadrifasciata</name>
    <dbReference type="NCBI Taxonomy" id="166423"/>
    <lineage>
        <taxon>Eukaryota</taxon>
        <taxon>Metazoa</taxon>
        <taxon>Ecdysozoa</taxon>
        <taxon>Arthropoda</taxon>
        <taxon>Hexapoda</taxon>
        <taxon>Insecta</taxon>
        <taxon>Pterygota</taxon>
        <taxon>Neoptera</taxon>
        <taxon>Endopterygota</taxon>
        <taxon>Hymenoptera</taxon>
        <taxon>Apocrita</taxon>
        <taxon>Aculeata</taxon>
        <taxon>Apoidea</taxon>
        <taxon>Anthophila</taxon>
        <taxon>Apidae</taxon>
        <taxon>Melipona</taxon>
    </lineage>
</organism>
<feature type="region of interest" description="Disordered" evidence="14">
    <location>
        <begin position="43"/>
        <end position="63"/>
    </location>
</feature>
<evidence type="ECO:0000256" key="8">
    <source>
        <dbReference type="ARBA" id="ARBA00022840"/>
    </source>
</evidence>
<evidence type="ECO:0000259" key="17">
    <source>
        <dbReference type="PROSITE" id="PS51285"/>
    </source>
</evidence>
<keyword evidence="8 12" id="KW-0067">ATP-binding</keyword>
<dbReference type="EC" id="2.7.11.12" evidence="2"/>
<dbReference type="InterPro" id="IPR017441">
    <property type="entry name" value="Protein_kinase_ATP_BS"/>
</dbReference>
<dbReference type="OrthoDB" id="63267at2759"/>
<dbReference type="InterPro" id="IPR011009">
    <property type="entry name" value="Kinase-like_dom_sf"/>
</dbReference>
<dbReference type="PRINTS" id="PR00104">
    <property type="entry name" value="CGMPKINASE"/>
</dbReference>
<evidence type="ECO:0000256" key="3">
    <source>
        <dbReference type="ARBA" id="ARBA00022527"/>
    </source>
</evidence>
<keyword evidence="3" id="KW-0723">Serine/threonine-protein kinase</keyword>
<keyword evidence="6 12" id="KW-0547">Nucleotide-binding</keyword>
<dbReference type="PROSITE" id="PS00107">
    <property type="entry name" value="PROTEIN_KINASE_ATP"/>
    <property type="match status" value="1"/>
</dbReference>
<dbReference type="CDD" id="cd05572">
    <property type="entry name" value="STKc_cGK"/>
    <property type="match status" value="1"/>
</dbReference>
<evidence type="ECO:0000313" key="18">
    <source>
        <dbReference type="EMBL" id="KOX72581.1"/>
    </source>
</evidence>
<evidence type="ECO:0000256" key="5">
    <source>
        <dbReference type="ARBA" id="ARBA00022679"/>
    </source>
</evidence>
<evidence type="ECO:0000256" key="11">
    <source>
        <dbReference type="ARBA" id="ARBA00047462"/>
    </source>
</evidence>
<dbReference type="Gene3D" id="3.30.200.20">
    <property type="entry name" value="Phosphorylase Kinase, domain 1"/>
    <property type="match status" value="1"/>
</dbReference>
<dbReference type="InterPro" id="IPR000595">
    <property type="entry name" value="cNMP-bd_dom"/>
</dbReference>
<dbReference type="InterPro" id="IPR000719">
    <property type="entry name" value="Prot_kinase_dom"/>
</dbReference>
<dbReference type="InterPro" id="IPR002374">
    <property type="entry name" value="cGMP_dep_kinase"/>
</dbReference>
<protein>
    <recommendedName>
        <fullName evidence="2">cGMP-dependent protein kinase</fullName>
        <ecNumber evidence="2">2.7.11.12</ecNumber>
    </recommendedName>
</protein>
<comment type="catalytic activity">
    <reaction evidence="11">
        <text>L-seryl-[protein] + ATP = O-phospho-L-seryl-[protein] + ADP + H(+)</text>
        <dbReference type="Rhea" id="RHEA:17989"/>
        <dbReference type="Rhea" id="RHEA-COMP:9863"/>
        <dbReference type="Rhea" id="RHEA-COMP:11604"/>
        <dbReference type="ChEBI" id="CHEBI:15378"/>
        <dbReference type="ChEBI" id="CHEBI:29999"/>
        <dbReference type="ChEBI" id="CHEBI:30616"/>
        <dbReference type="ChEBI" id="CHEBI:83421"/>
        <dbReference type="ChEBI" id="CHEBI:456216"/>
        <dbReference type="EC" id="2.7.11.12"/>
    </reaction>
</comment>
<dbReference type="Pfam" id="PF00069">
    <property type="entry name" value="Pkinase"/>
    <property type="match status" value="1"/>
</dbReference>
<reference evidence="18 19" key="1">
    <citation type="submission" date="2015-07" db="EMBL/GenBank/DDBJ databases">
        <title>The genome of Melipona quadrifasciata.</title>
        <authorList>
            <person name="Pan H."/>
            <person name="Kapheim K."/>
        </authorList>
    </citation>
    <scope>NUCLEOTIDE SEQUENCE [LARGE SCALE GENOMIC DNA]</scope>
    <source>
        <strain evidence="18">0111107301</strain>
        <tissue evidence="18">Whole body</tissue>
    </source>
</reference>
<keyword evidence="4" id="KW-0140">cGMP</keyword>
<evidence type="ECO:0000256" key="7">
    <source>
        <dbReference type="ARBA" id="ARBA00022777"/>
    </source>
</evidence>
<evidence type="ECO:0000256" key="14">
    <source>
        <dbReference type="SAM" id="MobiDB-lite"/>
    </source>
</evidence>
<proteinExistence type="inferred from homology"/>
<evidence type="ECO:0000256" key="10">
    <source>
        <dbReference type="ARBA" id="ARBA00047298"/>
    </source>
</evidence>
<evidence type="ECO:0000256" key="4">
    <source>
        <dbReference type="ARBA" id="ARBA00022535"/>
    </source>
</evidence>
<dbReference type="EMBL" id="KQ435817">
    <property type="protein sequence ID" value="KOX72581.1"/>
    <property type="molecule type" value="Genomic_DNA"/>
</dbReference>
<keyword evidence="5" id="KW-0808">Transferase</keyword>
<dbReference type="GO" id="GO:0004692">
    <property type="term" value="F:cGMP-dependent protein kinase activity"/>
    <property type="evidence" value="ECO:0007669"/>
    <property type="project" value="UniProtKB-EC"/>
</dbReference>
<dbReference type="InterPro" id="IPR018488">
    <property type="entry name" value="cNMP-bd_CS"/>
</dbReference>
<name>A0A0N0BEZ4_9HYME</name>
<dbReference type="Pfam" id="PF00027">
    <property type="entry name" value="cNMP_binding"/>
    <property type="match status" value="2"/>
</dbReference>
<dbReference type="InterPro" id="IPR035014">
    <property type="entry name" value="STKc_cGK"/>
</dbReference>
<evidence type="ECO:0000256" key="2">
    <source>
        <dbReference type="ARBA" id="ARBA00012428"/>
    </source>
</evidence>
<dbReference type="FunFam" id="2.60.120.10:FF:000064">
    <property type="entry name" value="cGMP-dependent protein kinase, isozyme"/>
    <property type="match status" value="1"/>
</dbReference>
<dbReference type="SMART" id="SM00133">
    <property type="entry name" value="S_TK_X"/>
    <property type="match status" value="1"/>
</dbReference>
<dbReference type="PROSITE" id="PS50042">
    <property type="entry name" value="CNMP_BINDING_3"/>
    <property type="match status" value="2"/>
</dbReference>
<feature type="region of interest" description="Disordered" evidence="14">
    <location>
        <begin position="76"/>
        <end position="119"/>
    </location>
</feature>
<dbReference type="GO" id="GO:0005737">
    <property type="term" value="C:cytoplasm"/>
    <property type="evidence" value="ECO:0007669"/>
    <property type="project" value="UniProtKB-ARBA"/>
</dbReference>
<evidence type="ECO:0000256" key="9">
    <source>
        <dbReference type="ARBA" id="ARBA00022992"/>
    </source>
</evidence>
<keyword evidence="9" id="KW-0142">cGMP-binding</keyword>
<feature type="domain" description="Protein kinase" evidence="15">
    <location>
        <begin position="404"/>
        <end position="663"/>
    </location>
</feature>
<dbReference type="STRING" id="166423.A0A0N0BEZ4"/>
<comment type="catalytic activity">
    <reaction evidence="10">
        <text>L-threonyl-[protein] + ATP = O-phospho-L-threonyl-[protein] + ADP + H(+)</text>
        <dbReference type="Rhea" id="RHEA:46608"/>
        <dbReference type="Rhea" id="RHEA-COMP:11060"/>
        <dbReference type="Rhea" id="RHEA-COMP:11605"/>
        <dbReference type="ChEBI" id="CHEBI:15378"/>
        <dbReference type="ChEBI" id="CHEBI:30013"/>
        <dbReference type="ChEBI" id="CHEBI:30616"/>
        <dbReference type="ChEBI" id="CHEBI:61977"/>
        <dbReference type="ChEBI" id="CHEBI:456216"/>
        <dbReference type="EC" id="2.7.11.12"/>
    </reaction>
</comment>
<evidence type="ECO:0000256" key="6">
    <source>
        <dbReference type="ARBA" id="ARBA00022741"/>
    </source>
</evidence>
<sequence>MKVRSYPGRAVLEDPELLLDPDATRGRAMDLLYEASWRECGVNWTSNSRGKPPSPREDDYRQPYAEVISQLEGVLEGDRVGSSARDDAESRRSSSTGTTDSESSELNQTTGSNQGGFLIPRPRLIVPVHTYARRRRTGAPAPARRRHVREGSLSLVMFIKILKCIVPASCCKAMLDKSSSNTNYLILFAEGKVEVSRDGKYLSTLAPGKVLGELAILYNCKRTATITAATDCQLWAIDRQCFQTIMMRTGLSRQAEYTDFLKSVPIFKNLPDETLIKISDVLEETFYNNGDYIIRQGARGDTFFIISKGQVRVTIKQADTPEEKYIRTLSKGDFFGEKALQGDDLRTANIIADDPEGVSCLVIDRETFNQLISSLDEIRTRYKDELVERRRLNEEFKDLRLQDLRPLATLGVGGFGRVELVQIIGDNTRSFALKQMKKAQIVETRQQQHIMSEKRIMGKADCDFVVKLFKTFKDRKYLYMLMEACLGGELWTVLRDKGHFDDGTTRFYTACVVEAFDYLHSRNIIYRDLKPENLLLDSQGYVKLVDFGFAKRLDHGRKTWTFCGTPEYVAPEVILNKGHDISADYWSLGVLMFELLTGTPPFTGGDPMKTYNIILKGIDVIEFPRLITRNATALIKKLCRDNPAERLGYQKGGISEIQKHKWFDGFNWEGLRARTLEPPIMPRVQSATDTTNFDEYPPDSDPPPPDDLSGWDNDF</sequence>
<feature type="coiled-coil region" evidence="13">
    <location>
        <begin position="375"/>
        <end position="402"/>
    </location>
</feature>
<dbReference type="PROSITE" id="PS00108">
    <property type="entry name" value="PROTEIN_KINASE_ST"/>
    <property type="match status" value="1"/>
</dbReference>
<dbReference type="Gene3D" id="1.10.510.10">
    <property type="entry name" value="Transferase(Phosphotransferase) domain 1"/>
    <property type="match status" value="1"/>
</dbReference>
<dbReference type="InterPro" id="IPR018490">
    <property type="entry name" value="cNMP-bd_dom_sf"/>
</dbReference>
<dbReference type="InterPro" id="IPR008271">
    <property type="entry name" value="Ser/Thr_kinase_AS"/>
</dbReference>
<gene>
    <name evidence="18" type="ORF">WN51_02110</name>
</gene>
<evidence type="ECO:0000256" key="12">
    <source>
        <dbReference type="PROSITE-ProRule" id="PRU10141"/>
    </source>
</evidence>
<evidence type="ECO:0000259" key="15">
    <source>
        <dbReference type="PROSITE" id="PS50011"/>
    </source>
</evidence>
<feature type="domain" description="AGC-kinase C-terminal" evidence="17">
    <location>
        <begin position="664"/>
        <end position="715"/>
    </location>
</feature>
<keyword evidence="13" id="KW-0175">Coiled coil</keyword>
<dbReference type="AlphaFoldDB" id="A0A0N0BEZ4"/>
<dbReference type="PROSITE" id="PS00889">
    <property type="entry name" value="CNMP_BINDING_2"/>
    <property type="match status" value="2"/>
</dbReference>
<dbReference type="PROSITE" id="PS50011">
    <property type="entry name" value="PROTEIN_KINASE_DOM"/>
    <property type="match status" value="1"/>
</dbReference>
<evidence type="ECO:0000313" key="19">
    <source>
        <dbReference type="Proteomes" id="UP000053105"/>
    </source>
</evidence>
<dbReference type="PROSITE" id="PS00888">
    <property type="entry name" value="CNMP_BINDING_1"/>
    <property type="match status" value="1"/>
</dbReference>
<feature type="binding site" evidence="12">
    <location>
        <position position="434"/>
    </location>
    <ligand>
        <name>ATP</name>
        <dbReference type="ChEBI" id="CHEBI:30616"/>
    </ligand>
</feature>
<feature type="domain" description="Cyclic nucleotide-binding" evidence="16">
    <location>
        <begin position="266"/>
        <end position="389"/>
    </location>
</feature>
<evidence type="ECO:0000256" key="1">
    <source>
        <dbReference type="ARBA" id="ARBA00006352"/>
    </source>
</evidence>
<dbReference type="Proteomes" id="UP000053105">
    <property type="component" value="Unassembled WGS sequence"/>
</dbReference>
<accession>A0A0N0BEZ4</accession>
<feature type="compositionally biased region" description="Low complexity" evidence="14">
    <location>
        <begin position="93"/>
        <end position="105"/>
    </location>
</feature>
<feature type="compositionally biased region" description="Basic and acidic residues" evidence="14">
    <location>
        <begin position="76"/>
        <end position="92"/>
    </location>
</feature>
<dbReference type="PANTHER" id="PTHR24353">
    <property type="entry name" value="CYCLIC NUCLEOTIDE-DEPENDENT PROTEIN KINASE"/>
    <property type="match status" value="1"/>
</dbReference>
<feature type="domain" description="Cyclic nucleotide-binding" evidence="16">
    <location>
        <begin position="183"/>
        <end position="263"/>
    </location>
</feature>
<feature type="region of interest" description="Disordered" evidence="14">
    <location>
        <begin position="679"/>
        <end position="715"/>
    </location>
</feature>
<dbReference type="PANTHER" id="PTHR24353:SF111">
    <property type="match status" value="1"/>
</dbReference>
<comment type="similarity">
    <text evidence="1">Belongs to the protein kinase superfamily. AGC Ser/Thr protein kinase family. cGMP subfamily.</text>
</comment>